<proteinExistence type="predicted"/>
<accession>A0ACC0IZG1</accession>
<dbReference type="Proteomes" id="UP001060215">
    <property type="component" value="Chromosome 1"/>
</dbReference>
<protein>
    <submittedName>
        <fullName evidence="1">tRNA pseudouridine synthase B</fullName>
    </submittedName>
</protein>
<evidence type="ECO:0000313" key="2">
    <source>
        <dbReference type="Proteomes" id="UP001060215"/>
    </source>
</evidence>
<evidence type="ECO:0000313" key="1">
    <source>
        <dbReference type="EMBL" id="KAI8031090.1"/>
    </source>
</evidence>
<name>A0ACC0IZG1_9ERIC</name>
<dbReference type="EMBL" id="CM045758">
    <property type="protein sequence ID" value="KAI8031090.1"/>
    <property type="molecule type" value="Genomic_DNA"/>
</dbReference>
<keyword evidence="2" id="KW-1185">Reference proteome</keyword>
<comment type="caution">
    <text evidence="1">The sequence shown here is derived from an EMBL/GenBank/DDBJ whole genome shotgun (WGS) entry which is preliminary data.</text>
</comment>
<organism evidence="1 2">
    <name type="scientific">Camellia lanceoleosa</name>
    <dbReference type="NCBI Taxonomy" id="1840588"/>
    <lineage>
        <taxon>Eukaryota</taxon>
        <taxon>Viridiplantae</taxon>
        <taxon>Streptophyta</taxon>
        <taxon>Embryophyta</taxon>
        <taxon>Tracheophyta</taxon>
        <taxon>Spermatophyta</taxon>
        <taxon>Magnoliopsida</taxon>
        <taxon>eudicotyledons</taxon>
        <taxon>Gunneridae</taxon>
        <taxon>Pentapetalae</taxon>
        <taxon>asterids</taxon>
        <taxon>Ericales</taxon>
        <taxon>Theaceae</taxon>
        <taxon>Camellia</taxon>
    </lineage>
</organism>
<sequence length="552" mass="63228">MKSIYLSHISLIFLRHKPKPKSKPRPLLVLLPSTLSLLHSNPILSPRRPFSTTSTPYPLQYDLIISRSTSSPNPRHRQPLQIPQSNPTDSPNSDPDSELGFDDWVDRKLTSPSSETDKLRPVLLGDLEMDKSKRKYLNKRRKRMYGSDSDDENRRGNDDQYVELKPEVVEFRTLHKREEELYFYDAFAYPWEKDKHYRMVYQLEKKYFPDQCFDKAFLQPGESNSNSNSNSNPNAKVDRKNKRMGKSGQWKDMAVDGSDEKGLVFFEDEEKGMDERDKGLGKDVKIDVSEKKVEEFFKCLKKVPNKDVEVPNAEPFVSTRRTGLPPKWDSPSGTVVLVNKPKGWTSFTVCGKLRRLVKVKKVGHAGTLDPMATGLLIVCVGKATKLVDRYQGMIKGYSGIFRLGEATSTWDADSPVIQREPWEHIKDEDIKKTAASFCGEIWQVPPMFSAIKVGGEKMYEKARRGESIELSPRRISIFQFDIERSLDDRQNLIFRVTCSKGTYIRSLCADLGKALNSCAHLIALRRDSIGQYSADDAWDFKELEESITKDYL</sequence>
<reference evidence="1 2" key="1">
    <citation type="journal article" date="2022" name="Plant J.">
        <title>Chromosome-level genome of Camellia lanceoleosa provides a valuable resource for understanding genome evolution and self-incompatibility.</title>
        <authorList>
            <person name="Gong W."/>
            <person name="Xiao S."/>
            <person name="Wang L."/>
            <person name="Liao Z."/>
            <person name="Chang Y."/>
            <person name="Mo W."/>
            <person name="Hu G."/>
            <person name="Li W."/>
            <person name="Zhao G."/>
            <person name="Zhu H."/>
            <person name="Hu X."/>
            <person name="Ji K."/>
            <person name="Xiang X."/>
            <person name="Song Q."/>
            <person name="Yuan D."/>
            <person name="Jin S."/>
            <person name="Zhang L."/>
        </authorList>
    </citation>
    <scope>NUCLEOTIDE SEQUENCE [LARGE SCALE GENOMIC DNA]</scope>
    <source>
        <strain evidence="1">SQ_2022a</strain>
    </source>
</reference>
<gene>
    <name evidence="1" type="ORF">LOK49_LG01G04092</name>
</gene>